<proteinExistence type="predicted"/>
<dbReference type="Proteomes" id="UP000094609">
    <property type="component" value="Chromosome"/>
</dbReference>
<name>A0A1D7TM58_9BACT</name>
<evidence type="ECO:0000313" key="2">
    <source>
        <dbReference type="EMBL" id="AOO66069.1"/>
    </source>
</evidence>
<keyword evidence="1" id="KW-1133">Transmembrane helix</keyword>
<protein>
    <submittedName>
        <fullName evidence="2">Uncharacterized protein</fullName>
    </submittedName>
</protein>
<dbReference type="KEGG" id="shal:SHALO_2309"/>
<gene>
    <name evidence="2" type="ORF">SHALO_2309</name>
</gene>
<evidence type="ECO:0000313" key="3">
    <source>
        <dbReference type="Proteomes" id="UP000094609"/>
    </source>
</evidence>
<keyword evidence="1" id="KW-0812">Transmembrane</keyword>
<dbReference type="AlphaFoldDB" id="A0A1D7TM58"/>
<dbReference type="RefSeq" id="WP_069478669.1">
    <property type="nucleotide sequence ID" value="NZ_CP017111.1"/>
</dbReference>
<reference evidence="3" key="1">
    <citation type="submission" date="2016-08" db="EMBL/GenBank/DDBJ databases">
        <title>Complete genome sequence of the organohalide-respiring Epsilonproteobacterium Sulfurospirillum halorespirans.</title>
        <authorList>
            <person name="Goris T."/>
            <person name="Zimmermann J."/>
            <person name="Schenz B."/>
            <person name="Lemos M."/>
            <person name="Hackermueller J."/>
            <person name="Diekert G."/>
        </authorList>
    </citation>
    <scope>NUCLEOTIDE SEQUENCE [LARGE SCALE GENOMIC DNA]</scope>
    <source>
        <strain>DSM 13726</strain>
        <strain evidence="3">PCE-M2</strain>
    </source>
</reference>
<accession>A0A1D7TM58</accession>
<dbReference type="EMBL" id="CP017111">
    <property type="protein sequence ID" value="AOO66069.1"/>
    <property type="molecule type" value="Genomic_DNA"/>
</dbReference>
<dbReference type="PATRIC" id="fig|1193502.14.peg.2339"/>
<keyword evidence="3" id="KW-1185">Reference proteome</keyword>
<organism evidence="2 3">
    <name type="scientific">Sulfurospirillum halorespirans DSM 13726</name>
    <dbReference type="NCBI Taxonomy" id="1193502"/>
    <lineage>
        <taxon>Bacteria</taxon>
        <taxon>Pseudomonadati</taxon>
        <taxon>Campylobacterota</taxon>
        <taxon>Epsilonproteobacteria</taxon>
        <taxon>Campylobacterales</taxon>
        <taxon>Sulfurospirillaceae</taxon>
        <taxon>Sulfurospirillum</taxon>
    </lineage>
</organism>
<feature type="transmembrane region" description="Helical" evidence="1">
    <location>
        <begin position="6"/>
        <end position="21"/>
    </location>
</feature>
<evidence type="ECO:0000256" key="1">
    <source>
        <dbReference type="SAM" id="Phobius"/>
    </source>
</evidence>
<keyword evidence="1" id="KW-0472">Membrane</keyword>
<sequence length="94" mass="11408">MDFLPQILILSSAFVAFYFWLKPRTKPKSSPQKKEEIREMYQQRLYVELERTQNPNERQAKKIALLKEFAKELEFNLFFDTEEVKALMQELARY</sequence>